<comment type="caution">
    <text evidence="1">The sequence shown here is derived from an EMBL/GenBank/DDBJ whole genome shotgun (WGS) entry which is preliminary data.</text>
</comment>
<proteinExistence type="predicted"/>
<evidence type="ECO:0000313" key="2">
    <source>
        <dbReference type="Proteomes" id="UP001152484"/>
    </source>
</evidence>
<reference evidence="1" key="1">
    <citation type="submission" date="2022-07" db="EMBL/GenBank/DDBJ databases">
        <authorList>
            <person name="Macas J."/>
            <person name="Novak P."/>
            <person name="Neumann P."/>
        </authorList>
    </citation>
    <scope>NUCLEOTIDE SEQUENCE</scope>
</reference>
<organism evidence="1 2">
    <name type="scientific">Cuscuta europaea</name>
    <name type="common">European dodder</name>
    <dbReference type="NCBI Taxonomy" id="41803"/>
    <lineage>
        <taxon>Eukaryota</taxon>
        <taxon>Viridiplantae</taxon>
        <taxon>Streptophyta</taxon>
        <taxon>Embryophyta</taxon>
        <taxon>Tracheophyta</taxon>
        <taxon>Spermatophyta</taxon>
        <taxon>Magnoliopsida</taxon>
        <taxon>eudicotyledons</taxon>
        <taxon>Gunneridae</taxon>
        <taxon>Pentapetalae</taxon>
        <taxon>asterids</taxon>
        <taxon>lamiids</taxon>
        <taxon>Solanales</taxon>
        <taxon>Convolvulaceae</taxon>
        <taxon>Cuscuteae</taxon>
        <taxon>Cuscuta</taxon>
        <taxon>Cuscuta subgen. Cuscuta</taxon>
    </lineage>
</organism>
<accession>A0A9P0ZD32</accession>
<gene>
    <name evidence="1" type="ORF">CEURO_LOCUS13273</name>
</gene>
<feature type="non-terminal residue" evidence="1">
    <location>
        <position position="106"/>
    </location>
</feature>
<dbReference type="AlphaFoldDB" id="A0A9P0ZD32"/>
<evidence type="ECO:0000313" key="1">
    <source>
        <dbReference type="EMBL" id="CAH9096130.1"/>
    </source>
</evidence>
<sequence length="106" mass="12036">MRASPRVQAVLRATGMYMDFELTTTEVWIRKQLDSVGEEERGSFVAIFWSIWKRKNTTVWKQHVQDIASVVNAGTGMLTSWKDVQVTEEGRIGSTGDRGNKWKNSG</sequence>
<name>A0A9P0ZD32_CUSEU</name>
<dbReference type="EMBL" id="CAMAPE010000035">
    <property type="protein sequence ID" value="CAH9096130.1"/>
    <property type="molecule type" value="Genomic_DNA"/>
</dbReference>
<keyword evidence="2" id="KW-1185">Reference proteome</keyword>
<dbReference type="Proteomes" id="UP001152484">
    <property type="component" value="Unassembled WGS sequence"/>
</dbReference>
<dbReference type="OrthoDB" id="1742963at2759"/>
<protein>
    <submittedName>
        <fullName evidence="1">Uncharacterized protein</fullName>
    </submittedName>
</protein>